<gene>
    <name evidence="1" type="ORF">BV25DRAFT_669877</name>
</gene>
<evidence type="ECO:0000313" key="1">
    <source>
        <dbReference type="EMBL" id="KAI0062316.1"/>
    </source>
</evidence>
<proteinExistence type="predicted"/>
<sequence>MICILAETISPAWSVPNFCSVTFLVALAVHILLLYSKMVHKALSGVCRPAVSLRSGHCLLPNTGGHGIKIQETVDRRPPEFIRQYQSSRLSDLNNVA</sequence>
<keyword evidence="2" id="KW-1185">Reference proteome</keyword>
<organism evidence="1 2">
    <name type="scientific">Artomyces pyxidatus</name>
    <dbReference type="NCBI Taxonomy" id="48021"/>
    <lineage>
        <taxon>Eukaryota</taxon>
        <taxon>Fungi</taxon>
        <taxon>Dikarya</taxon>
        <taxon>Basidiomycota</taxon>
        <taxon>Agaricomycotina</taxon>
        <taxon>Agaricomycetes</taxon>
        <taxon>Russulales</taxon>
        <taxon>Auriscalpiaceae</taxon>
        <taxon>Artomyces</taxon>
    </lineage>
</organism>
<dbReference type="EMBL" id="MU277208">
    <property type="protein sequence ID" value="KAI0062316.1"/>
    <property type="molecule type" value="Genomic_DNA"/>
</dbReference>
<comment type="caution">
    <text evidence="1">The sequence shown here is derived from an EMBL/GenBank/DDBJ whole genome shotgun (WGS) entry which is preliminary data.</text>
</comment>
<reference evidence="1" key="2">
    <citation type="journal article" date="2022" name="New Phytol.">
        <title>Evolutionary transition to the ectomycorrhizal habit in the genomes of a hyperdiverse lineage of mushroom-forming fungi.</title>
        <authorList>
            <person name="Looney B."/>
            <person name="Miyauchi S."/>
            <person name="Morin E."/>
            <person name="Drula E."/>
            <person name="Courty P.E."/>
            <person name="Kohler A."/>
            <person name="Kuo A."/>
            <person name="LaButti K."/>
            <person name="Pangilinan J."/>
            <person name="Lipzen A."/>
            <person name="Riley R."/>
            <person name="Andreopoulos W."/>
            <person name="He G."/>
            <person name="Johnson J."/>
            <person name="Nolan M."/>
            <person name="Tritt A."/>
            <person name="Barry K.W."/>
            <person name="Grigoriev I.V."/>
            <person name="Nagy L.G."/>
            <person name="Hibbett D."/>
            <person name="Henrissat B."/>
            <person name="Matheny P.B."/>
            <person name="Labbe J."/>
            <person name="Martin F.M."/>
        </authorList>
    </citation>
    <scope>NUCLEOTIDE SEQUENCE</scope>
    <source>
        <strain evidence="1">HHB10654</strain>
    </source>
</reference>
<reference evidence="1" key="1">
    <citation type="submission" date="2021-03" db="EMBL/GenBank/DDBJ databases">
        <authorList>
            <consortium name="DOE Joint Genome Institute"/>
            <person name="Ahrendt S."/>
            <person name="Looney B.P."/>
            <person name="Miyauchi S."/>
            <person name="Morin E."/>
            <person name="Drula E."/>
            <person name="Courty P.E."/>
            <person name="Chicoki N."/>
            <person name="Fauchery L."/>
            <person name="Kohler A."/>
            <person name="Kuo A."/>
            <person name="Labutti K."/>
            <person name="Pangilinan J."/>
            <person name="Lipzen A."/>
            <person name="Riley R."/>
            <person name="Andreopoulos W."/>
            <person name="He G."/>
            <person name="Johnson J."/>
            <person name="Barry K.W."/>
            <person name="Grigoriev I.V."/>
            <person name="Nagy L."/>
            <person name="Hibbett D."/>
            <person name="Henrissat B."/>
            <person name="Matheny P.B."/>
            <person name="Labbe J."/>
            <person name="Martin F."/>
        </authorList>
    </citation>
    <scope>NUCLEOTIDE SEQUENCE</scope>
    <source>
        <strain evidence="1">HHB10654</strain>
    </source>
</reference>
<evidence type="ECO:0000313" key="2">
    <source>
        <dbReference type="Proteomes" id="UP000814140"/>
    </source>
</evidence>
<accession>A0ACB8T2T3</accession>
<dbReference type="Proteomes" id="UP000814140">
    <property type="component" value="Unassembled WGS sequence"/>
</dbReference>
<protein>
    <submittedName>
        <fullName evidence="1">Uncharacterized protein</fullName>
    </submittedName>
</protein>
<name>A0ACB8T2T3_9AGAM</name>